<dbReference type="AlphaFoldDB" id="A0A1I7VG31"/>
<proteinExistence type="predicted"/>
<feature type="region of interest" description="Disordered" evidence="1">
    <location>
        <begin position="117"/>
        <end position="195"/>
    </location>
</feature>
<protein>
    <submittedName>
        <fullName evidence="3">NR LBD domain-containing protein</fullName>
    </submittedName>
</protein>
<reference evidence="2" key="1">
    <citation type="submission" date="2012-04" db="EMBL/GenBank/DDBJ databases">
        <title>The Genome Sequence of Loa loa.</title>
        <authorList>
            <consortium name="The Broad Institute Genome Sequencing Platform"/>
            <consortium name="Broad Institute Genome Sequencing Center for Infectious Disease"/>
            <person name="Nutman T.B."/>
            <person name="Fink D.L."/>
            <person name="Russ C."/>
            <person name="Young S."/>
            <person name="Zeng Q."/>
            <person name="Gargeya S."/>
            <person name="Alvarado L."/>
            <person name="Berlin A."/>
            <person name="Chapman S.B."/>
            <person name="Chen Z."/>
            <person name="Freedman E."/>
            <person name="Gellesch M."/>
            <person name="Goldberg J."/>
            <person name="Griggs A."/>
            <person name="Gujja S."/>
            <person name="Heilman E.R."/>
            <person name="Heiman D."/>
            <person name="Howarth C."/>
            <person name="Mehta T."/>
            <person name="Neiman D."/>
            <person name="Pearson M."/>
            <person name="Roberts A."/>
            <person name="Saif S."/>
            <person name="Shea T."/>
            <person name="Shenoy N."/>
            <person name="Sisk P."/>
            <person name="Stolte C."/>
            <person name="Sykes S."/>
            <person name="White J."/>
            <person name="Yandava C."/>
            <person name="Haas B."/>
            <person name="Henn M.R."/>
            <person name="Nusbaum C."/>
            <person name="Birren B."/>
        </authorList>
    </citation>
    <scope>NUCLEOTIDE SEQUENCE [LARGE SCALE GENOMIC DNA]</scope>
</reference>
<organism evidence="2 3">
    <name type="scientific">Loa loa</name>
    <name type="common">Eye worm</name>
    <name type="synonym">Filaria loa</name>
    <dbReference type="NCBI Taxonomy" id="7209"/>
    <lineage>
        <taxon>Eukaryota</taxon>
        <taxon>Metazoa</taxon>
        <taxon>Ecdysozoa</taxon>
        <taxon>Nematoda</taxon>
        <taxon>Chromadorea</taxon>
        <taxon>Rhabditida</taxon>
        <taxon>Spirurina</taxon>
        <taxon>Spiruromorpha</taxon>
        <taxon>Filarioidea</taxon>
        <taxon>Onchocercidae</taxon>
        <taxon>Loa</taxon>
    </lineage>
</organism>
<accession>A0A1I7VG31</accession>
<evidence type="ECO:0000313" key="2">
    <source>
        <dbReference type="Proteomes" id="UP000095285"/>
    </source>
</evidence>
<sequence>MQDIGRGKYLQQQLFDNACNSAMVHLYLFTLNSPLTTPRSTRCLLQAQLLELQSLVWRIPSRGPLTDDEYSSIVQNVITASSGLSGSADQALLKEDTRSDSSASNISVPGVISLSTPPTNALITSQTPTATSPIADSTTSNEQLSMRALPDSTTSDLRQAGNRPSSSPTSSSVSGCTSSASNSRSLSSPSEFMKK</sequence>
<keyword evidence="2" id="KW-1185">Reference proteome</keyword>
<feature type="compositionally biased region" description="Low complexity" evidence="1">
    <location>
        <begin position="165"/>
        <end position="195"/>
    </location>
</feature>
<evidence type="ECO:0000256" key="1">
    <source>
        <dbReference type="SAM" id="MobiDB-lite"/>
    </source>
</evidence>
<name>A0A1I7VG31_LOALO</name>
<dbReference type="Proteomes" id="UP000095285">
    <property type="component" value="Unassembled WGS sequence"/>
</dbReference>
<reference evidence="3" key="2">
    <citation type="submission" date="2016-11" db="UniProtKB">
        <authorList>
            <consortium name="WormBaseParasite"/>
        </authorList>
    </citation>
    <scope>IDENTIFICATION</scope>
</reference>
<dbReference type="WBParaSite" id="EN70_2167">
    <property type="protein sequence ID" value="EN70_2167"/>
    <property type="gene ID" value="EN70_2167"/>
</dbReference>
<evidence type="ECO:0000313" key="3">
    <source>
        <dbReference type="WBParaSite" id="EN70_2167"/>
    </source>
</evidence>
<feature type="compositionally biased region" description="Polar residues" evidence="1">
    <location>
        <begin position="117"/>
        <end position="144"/>
    </location>
</feature>